<proteinExistence type="inferred from homology"/>
<dbReference type="InterPro" id="IPR050430">
    <property type="entry name" value="Peptidase_S1"/>
</dbReference>
<feature type="region of interest" description="Disordered" evidence="3">
    <location>
        <begin position="1"/>
        <end position="22"/>
    </location>
</feature>
<dbReference type="SMART" id="SM00020">
    <property type="entry name" value="Tryp_SPc"/>
    <property type="match status" value="1"/>
</dbReference>
<dbReference type="InterPro" id="IPR001314">
    <property type="entry name" value="Peptidase_S1A"/>
</dbReference>
<reference evidence="5" key="1">
    <citation type="journal article" date="2014" name="Int. J. Syst. Evol. Microbiol.">
        <title>Complete genome sequence of Corynebacterium casei LMG S-19264T (=DSM 44701T), isolated from a smear-ripened cheese.</title>
        <authorList>
            <consortium name="US DOE Joint Genome Institute (JGI-PGF)"/>
            <person name="Walter F."/>
            <person name="Albersmeier A."/>
            <person name="Kalinowski J."/>
            <person name="Ruckert C."/>
        </authorList>
    </citation>
    <scope>NUCLEOTIDE SEQUENCE</scope>
    <source>
        <strain evidence="5">CGMCC 4.7312</strain>
    </source>
</reference>
<dbReference type="PANTHER" id="PTHR24276:SF98">
    <property type="entry name" value="FI18310P1-RELATED"/>
    <property type="match status" value="1"/>
</dbReference>
<evidence type="ECO:0000313" key="5">
    <source>
        <dbReference type="EMBL" id="GGM34178.1"/>
    </source>
</evidence>
<evidence type="ECO:0000313" key="6">
    <source>
        <dbReference type="Proteomes" id="UP000608890"/>
    </source>
</evidence>
<dbReference type="PROSITE" id="PS00134">
    <property type="entry name" value="TRYPSIN_HIS"/>
    <property type="match status" value="1"/>
</dbReference>
<evidence type="ECO:0000256" key="2">
    <source>
        <dbReference type="ARBA" id="ARBA00023157"/>
    </source>
</evidence>
<reference evidence="5" key="2">
    <citation type="submission" date="2020-09" db="EMBL/GenBank/DDBJ databases">
        <authorList>
            <person name="Sun Q."/>
            <person name="Zhou Y."/>
        </authorList>
    </citation>
    <scope>NUCLEOTIDE SEQUENCE</scope>
    <source>
        <strain evidence="5">CGMCC 4.7312</strain>
    </source>
</reference>
<evidence type="ECO:0000259" key="4">
    <source>
        <dbReference type="PROSITE" id="PS50240"/>
    </source>
</evidence>
<dbReference type="EMBL" id="BMNB01000006">
    <property type="protein sequence ID" value="GGM34178.1"/>
    <property type="molecule type" value="Genomic_DNA"/>
</dbReference>
<dbReference type="CDD" id="cd00190">
    <property type="entry name" value="Tryp_SPc"/>
    <property type="match status" value="1"/>
</dbReference>
<dbReference type="InterPro" id="IPR009003">
    <property type="entry name" value="Peptidase_S1_PA"/>
</dbReference>
<sequence length="364" mass="38215">MSRLSPRLETVKQRREMETVRAPSRPRVLTAGAAPPSPSIAVRPGGPILCMAIVAHMTAIALTTLSINLKAPVRSPATIIDLLTGESMSGKVRRLTVGAVGVLLSLAVGAVPPANASEPDAVVPLIIGGVDATQPYPPVTSLQLDRDGTFGHHCAAVLVHPRYVVTAAHCVTDWETEPIDPATLRIRAGSAKHASGGRIVAVTKVVPHPAWDWHTGDGLGADVAVLRLAAPVWLPRYPILGRSPAIGSTVREVGWGSTEPVFAGSFAATLQQLDRWVVPPEECAVGGITVDEICIGGAPGGACFGDSGGPGLYRIGRTWSVVAGTSRVGVDWRDGVYCGVQMISTDLTFHRSWIRSVIRGSRST</sequence>
<keyword evidence="2" id="KW-1015">Disulfide bond</keyword>
<gene>
    <name evidence="5" type="ORF">GCM10011608_18310</name>
</gene>
<dbReference type="GO" id="GO:0006508">
    <property type="term" value="P:proteolysis"/>
    <property type="evidence" value="ECO:0007669"/>
    <property type="project" value="InterPro"/>
</dbReference>
<feature type="compositionally biased region" description="Basic and acidic residues" evidence="3">
    <location>
        <begin position="9"/>
        <end position="19"/>
    </location>
</feature>
<dbReference type="PANTHER" id="PTHR24276">
    <property type="entry name" value="POLYSERASE-RELATED"/>
    <property type="match status" value="1"/>
</dbReference>
<comment type="caution">
    <text evidence="5">The sequence shown here is derived from an EMBL/GenBank/DDBJ whole genome shotgun (WGS) entry which is preliminary data.</text>
</comment>
<dbReference type="Gene3D" id="2.40.10.10">
    <property type="entry name" value="Trypsin-like serine proteases"/>
    <property type="match status" value="1"/>
</dbReference>
<keyword evidence="6" id="KW-1185">Reference proteome</keyword>
<dbReference type="GO" id="GO:0004252">
    <property type="term" value="F:serine-type endopeptidase activity"/>
    <property type="evidence" value="ECO:0007669"/>
    <property type="project" value="InterPro"/>
</dbReference>
<dbReference type="Pfam" id="PF00089">
    <property type="entry name" value="Trypsin"/>
    <property type="match status" value="1"/>
</dbReference>
<organism evidence="5 6">
    <name type="scientific">Micromonospora sonchi</name>
    <dbReference type="NCBI Taxonomy" id="1763543"/>
    <lineage>
        <taxon>Bacteria</taxon>
        <taxon>Bacillati</taxon>
        <taxon>Actinomycetota</taxon>
        <taxon>Actinomycetes</taxon>
        <taxon>Micromonosporales</taxon>
        <taxon>Micromonosporaceae</taxon>
        <taxon>Micromonospora</taxon>
    </lineage>
</organism>
<dbReference type="InterPro" id="IPR018114">
    <property type="entry name" value="TRYPSIN_HIS"/>
</dbReference>
<evidence type="ECO:0000256" key="3">
    <source>
        <dbReference type="SAM" id="MobiDB-lite"/>
    </source>
</evidence>
<dbReference type="SUPFAM" id="SSF50494">
    <property type="entry name" value="Trypsin-like serine proteases"/>
    <property type="match status" value="1"/>
</dbReference>
<name>A0A917TSD0_9ACTN</name>
<evidence type="ECO:0000256" key="1">
    <source>
        <dbReference type="ARBA" id="ARBA00007664"/>
    </source>
</evidence>
<dbReference type="PRINTS" id="PR00722">
    <property type="entry name" value="CHYMOTRYPSIN"/>
</dbReference>
<accession>A0A917TSD0</accession>
<dbReference type="AlphaFoldDB" id="A0A917TSD0"/>
<protein>
    <recommendedName>
        <fullName evidence="4">Peptidase S1 domain-containing protein</fullName>
    </recommendedName>
</protein>
<dbReference type="InterPro" id="IPR043504">
    <property type="entry name" value="Peptidase_S1_PA_chymotrypsin"/>
</dbReference>
<dbReference type="InterPro" id="IPR001254">
    <property type="entry name" value="Trypsin_dom"/>
</dbReference>
<feature type="domain" description="Peptidase S1" evidence="4">
    <location>
        <begin position="126"/>
        <end position="359"/>
    </location>
</feature>
<dbReference type="PROSITE" id="PS50240">
    <property type="entry name" value="TRYPSIN_DOM"/>
    <property type="match status" value="1"/>
</dbReference>
<comment type="similarity">
    <text evidence="1">Belongs to the peptidase S1 family.</text>
</comment>
<dbReference type="Proteomes" id="UP000608890">
    <property type="component" value="Unassembled WGS sequence"/>
</dbReference>